<dbReference type="Pfam" id="PF02915">
    <property type="entry name" value="Rubrerythrin"/>
    <property type="match status" value="1"/>
</dbReference>
<dbReference type="GO" id="GO:0046872">
    <property type="term" value="F:metal ion binding"/>
    <property type="evidence" value="ECO:0007669"/>
    <property type="project" value="InterPro"/>
</dbReference>
<dbReference type="Gene3D" id="1.20.1260.10">
    <property type="match status" value="1"/>
</dbReference>
<evidence type="ECO:0000313" key="2">
    <source>
        <dbReference type="EMBL" id="CAM74597.1"/>
    </source>
</evidence>
<feature type="domain" description="Rubrerythrin diiron-binding" evidence="1">
    <location>
        <begin position="10"/>
        <end position="64"/>
    </location>
</feature>
<organism evidence="2">
    <name type="scientific">Magnetospirillum gryphiswaldense</name>
    <dbReference type="NCBI Taxonomy" id="55518"/>
    <lineage>
        <taxon>Bacteria</taxon>
        <taxon>Pseudomonadati</taxon>
        <taxon>Pseudomonadota</taxon>
        <taxon>Alphaproteobacteria</taxon>
        <taxon>Rhodospirillales</taxon>
        <taxon>Rhodospirillaceae</taxon>
        <taxon>Magnetospirillum</taxon>
    </lineage>
</organism>
<dbReference type="InterPro" id="IPR012347">
    <property type="entry name" value="Ferritin-like"/>
</dbReference>
<dbReference type="EMBL" id="CU459003">
    <property type="protein sequence ID" value="CAM74597.1"/>
    <property type="molecule type" value="Genomic_DNA"/>
</dbReference>
<dbReference type="InterPro" id="IPR003251">
    <property type="entry name" value="Rr_diiron-bd_dom"/>
</dbReference>
<dbReference type="GO" id="GO:0016491">
    <property type="term" value="F:oxidoreductase activity"/>
    <property type="evidence" value="ECO:0007669"/>
    <property type="project" value="InterPro"/>
</dbReference>
<proteinExistence type="predicted"/>
<protein>
    <submittedName>
        <fullName evidence="2">Ferredoxin</fullName>
    </submittedName>
</protein>
<dbReference type="SUPFAM" id="SSF47240">
    <property type="entry name" value="Ferritin-like"/>
    <property type="match status" value="1"/>
</dbReference>
<gene>
    <name evidence="2" type="ORF">MGR_0933</name>
</gene>
<dbReference type="CDD" id="cd01045">
    <property type="entry name" value="Ferritin_like_AB"/>
    <property type="match status" value="1"/>
</dbReference>
<reference evidence="2" key="1">
    <citation type="journal article" date="2007" name="J. Bacteriol.">
        <title>Comparative genome analysis of four magnetotactic bacteria reveals a complex set of group-specific genes implicated in magnetosome biomineralization and function.</title>
        <authorList>
            <person name="Richter M."/>
            <person name="Kube M."/>
            <person name="Bazylinski D.A."/>
            <person name="Lombardot T."/>
            <person name="Gloeckner F.O."/>
            <person name="Reinhardt R."/>
            <person name="Schueler D."/>
        </authorList>
    </citation>
    <scope>NUCLEOTIDE SEQUENCE</scope>
    <source>
        <strain evidence="2">MSR-1</strain>
    </source>
</reference>
<sequence>MQTMTELAHFLAHALALENQASQRYGELARHLDLAGNHDTAALFGKMADFSRMHADEINTIAKPHAPLPVLQPWQYEWTTPEPPEVGDSSLVGTTTSVRQALGLAIANERRGWEYYNHIAVTATDGETRRLARTFATEEAEHVLTLERWLTALRPNIV</sequence>
<dbReference type="InterPro" id="IPR009078">
    <property type="entry name" value="Ferritin-like_SF"/>
</dbReference>
<name>A4TVE0_9PROT</name>
<dbReference type="AlphaFoldDB" id="A4TVE0"/>
<accession>A4TVE0</accession>
<evidence type="ECO:0000259" key="1">
    <source>
        <dbReference type="Pfam" id="PF02915"/>
    </source>
</evidence>